<dbReference type="PANTHER" id="PTHR33122:SF79">
    <property type="entry name" value="LIPID-TRANSFER PROTEIN DIR1"/>
    <property type="match status" value="1"/>
</dbReference>
<dbReference type="PANTHER" id="PTHR33122">
    <property type="entry name" value="LIPID BINDING PROTEIN-RELATED"/>
    <property type="match status" value="1"/>
</dbReference>
<evidence type="ECO:0000313" key="2">
    <source>
        <dbReference type="EMBL" id="KAL1557992.1"/>
    </source>
</evidence>
<dbReference type="Proteomes" id="UP001567538">
    <property type="component" value="Unassembled WGS sequence"/>
</dbReference>
<organism evidence="2 3">
    <name type="scientific">Salvia divinorum</name>
    <name type="common">Maria pastora</name>
    <name type="synonym">Diviner's sage</name>
    <dbReference type="NCBI Taxonomy" id="28513"/>
    <lineage>
        <taxon>Eukaryota</taxon>
        <taxon>Viridiplantae</taxon>
        <taxon>Streptophyta</taxon>
        <taxon>Embryophyta</taxon>
        <taxon>Tracheophyta</taxon>
        <taxon>Spermatophyta</taxon>
        <taxon>Magnoliopsida</taxon>
        <taxon>eudicotyledons</taxon>
        <taxon>Gunneridae</taxon>
        <taxon>Pentapetalae</taxon>
        <taxon>asterids</taxon>
        <taxon>lamiids</taxon>
        <taxon>Lamiales</taxon>
        <taxon>Lamiaceae</taxon>
        <taxon>Nepetoideae</taxon>
        <taxon>Mentheae</taxon>
        <taxon>Salviinae</taxon>
        <taxon>Salvia</taxon>
        <taxon>Salvia subgen. Calosphace</taxon>
    </lineage>
</organism>
<reference evidence="2 3" key="1">
    <citation type="submission" date="2024-06" db="EMBL/GenBank/DDBJ databases">
        <title>A chromosome level genome sequence of Diviner's sage (Salvia divinorum).</title>
        <authorList>
            <person name="Ford S.A."/>
            <person name="Ro D.-K."/>
            <person name="Ness R.W."/>
            <person name="Phillips M.A."/>
        </authorList>
    </citation>
    <scope>NUCLEOTIDE SEQUENCE [LARGE SCALE GENOMIC DNA]</scope>
    <source>
        <strain evidence="2">SAF-2024a</strain>
        <tissue evidence="2">Leaf</tissue>
    </source>
</reference>
<dbReference type="EMBL" id="JBEAFC010000004">
    <property type="protein sequence ID" value="KAL1557992.1"/>
    <property type="molecule type" value="Genomic_DNA"/>
</dbReference>
<dbReference type="Pfam" id="PF14368">
    <property type="entry name" value="LTP_2"/>
    <property type="match status" value="1"/>
</dbReference>
<dbReference type="CDD" id="cd04660">
    <property type="entry name" value="nsLTP_like"/>
    <property type="match status" value="1"/>
</dbReference>
<dbReference type="SUPFAM" id="SSF47699">
    <property type="entry name" value="Bifunctional inhibitor/lipid-transfer protein/seed storage 2S albumin"/>
    <property type="match status" value="1"/>
</dbReference>
<dbReference type="InterPro" id="IPR016140">
    <property type="entry name" value="Bifunc_inhib/LTP/seed_store"/>
</dbReference>
<protein>
    <submittedName>
        <fullName evidence="2">Lipid-transfer protein DIR1</fullName>
    </submittedName>
</protein>
<sequence>MNKPSPPTKKPLGIIRIRRKMEASKTFLILALVMASAAAVAAARARADDDSSICGVTRSELMECKPAVASGTATPPRPTAACCASLKHANLTCFCTFKNNMYLPLFGINATRAMQLPSTCDATQTASCA</sequence>
<comment type="caution">
    <text evidence="2">The sequence shown here is derived from an EMBL/GenBank/DDBJ whole genome shotgun (WGS) entry which is preliminary data.</text>
</comment>
<dbReference type="InterPro" id="IPR039265">
    <property type="entry name" value="DIR1-like"/>
</dbReference>
<dbReference type="Gene3D" id="1.10.110.10">
    <property type="entry name" value="Plant lipid-transfer and hydrophobic proteins"/>
    <property type="match status" value="1"/>
</dbReference>
<gene>
    <name evidence="2" type="ORF">AAHA92_08513</name>
</gene>
<dbReference type="InterPro" id="IPR036312">
    <property type="entry name" value="Bifun_inhib/LTP/seed_sf"/>
</dbReference>
<feature type="domain" description="Bifunctional inhibitor/plant lipid transfer protein/seed storage helical" evidence="1">
    <location>
        <begin position="34"/>
        <end position="127"/>
    </location>
</feature>
<evidence type="ECO:0000313" key="3">
    <source>
        <dbReference type="Proteomes" id="UP001567538"/>
    </source>
</evidence>
<name>A0ABD1HNG9_SALDI</name>
<keyword evidence="3" id="KW-1185">Reference proteome</keyword>
<proteinExistence type="predicted"/>
<accession>A0ABD1HNG9</accession>
<dbReference type="AlphaFoldDB" id="A0ABD1HNG9"/>
<evidence type="ECO:0000259" key="1">
    <source>
        <dbReference type="Pfam" id="PF14368"/>
    </source>
</evidence>
<dbReference type="InterPro" id="IPR044741">
    <property type="entry name" value="NsLTP-like"/>
</dbReference>